<dbReference type="OrthoDB" id="195446at2759"/>
<protein>
    <recommendedName>
        <fullName evidence="4">Fungal N-terminal domain-containing protein</fullName>
    </recommendedName>
</protein>
<gene>
    <name evidence="2" type="ORF">MYCFIDRAFT_171595</name>
</gene>
<evidence type="ECO:0000256" key="1">
    <source>
        <dbReference type="SAM" id="MobiDB-lite"/>
    </source>
</evidence>
<evidence type="ECO:0000313" key="2">
    <source>
        <dbReference type="EMBL" id="EME85714.1"/>
    </source>
</evidence>
<reference evidence="2 3" key="1">
    <citation type="journal article" date="2012" name="PLoS Pathog.">
        <title>Diverse lifestyles and strategies of plant pathogenesis encoded in the genomes of eighteen Dothideomycetes fungi.</title>
        <authorList>
            <person name="Ohm R.A."/>
            <person name="Feau N."/>
            <person name="Henrissat B."/>
            <person name="Schoch C.L."/>
            <person name="Horwitz B.A."/>
            <person name="Barry K.W."/>
            <person name="Condon B.J."/>
            <person name="Copeland A.C."/>
            <person name="Dhillon B."/>
            <person name="Glaser F."/>
            <person name="Hesse C.N."/>
            <person name="Kosti I."/>
            <person name="LaButti K."/>
            <person name="Lindquist E.A."/>
            <person name="Lucas S."/>
            <person name="Salamov A.A."/>
            <person name="Bradshaw R.E."/>
            <person name="Ciuffetti L."/>
            <person name="Hamelin R.C."/>
            <person name="Kema G.H.J."/>
            <person name="Lawrence C."/>
            <person name="Scott J.A."/>
            <person name="Spatafora J.W."/>
            <person name="Turgeon B.G."/>
            <person name="de Wit P.J.G.M."/>
            <person name="Zhong S."/>
            <person name="Goodwin S.B."/>
            <person name="Grigoriev I.V."/>
        </authorList>
    </citation>
    <scope>NUCLEOTIDE SEQUENCE [LARGE SCALE GENOMIC DNA]</scope>
    <source>
        <strain evidence="2 3">CIRAD86</strain>
    </source>
</reference>
<accession>M3A3P8</accession>
<feature type="compositionally biased region" description="Basic and acidic residues" evidence="1">
    <location>
        <begin position="444"/>
        <end position="453"/>
    </location>
</feature>
<dbReference type="EMBL" id="KB446556">
    <property type="protein sequence ID" value="EME85714.1"/>
    <property type="molecule type" value="Genomic_DNA"/>
</dbReference>
<dbReference type="VEuPathDB" id="FungiDB:MYCFIDRAFT_171595"/>
<feature type="region of interest" description="Disordered" evidence="1">
    <location>
        <begin position="320"/>
        <end position="475"/>
    </location>
</feature>
<dbReference type="KEGG" id="pfj:MYCFIDRAFT_171595"/>
<dbReference type="AlphaFoldDB" id="M3A3P8"/>
<dbReference type="eggNOG" id="ENOG502SSKV">
    <property type="taxonomic scope" value="Eukaryota"/>
</dbReference>
<evidence type="ECO:0008006" key="4">
    <source>
        <dbReference type="Google" id="ProtNLM"/>
    </source>
</evidence>
<dbReference type="RefSeq" id="XP_007923228.1">
    <property type="nucleotide sequence ID" value="XM_007925037.1"/>
</dbReference>
<dbReference type="Proteomes" id="UP000016932">
    <property type="component" value="Unassembled WGS sequence"/>
</dbReference>
<name>M3A3P8_PSEFD</name>
<organism evidence="2 3">
    <name type="scientific">Pseudocercospora fijiensis (strain CIRAD86)</name>
    <name type="common">Black leaf streak disease fungus</name>
    <name type="synonym">Mycosphaerella fijiensis</name>
    <dbReference type="NCBI Taxonomy" id="383855"/>
    <lineage>
        <taxon>Eukaryota</taxon>
        <taxon>Fungi</taxon>
        <taxon>Dikarya</taxon>
        <taxon>Ascomycota</taxon>
        <taxon>Pezizomycotina</taxon>
        <taxon>Dothideomycetes</taxon>
        <taxon>Dothideomycetidae</taxon>
        <taxon>Mycosphaerellales</taxon>
        <taxon>Mycosphaerellaceae</taxon>
        <taxon>Pseudocercospora</taxon>
    </lineage>
</organism>
<sequence>MKHDFGVHVATLSNPGTTCGLPLEAIEAQCRILHGILKVLRPSYAFMTLSTWQKAATICSSHTMTRYPLSRTTEQYGPVEHYRWTELRSFHDGVSTIDSKLEGLLKVVDGLRLVLESVRDTFVTVTAEYGTGHVGSHWRNIARSLKDGQGVLGQLQEKLQSVNKTGKHLDAIRKQLRMNFATEQIAHFQQQIQSYRDTLQLSVQAVILWNQVPYQKSVESFVPALSDLQKEIRRLALEMNRRIDSPQPDSSVQNNSKTLTHLRECVRSAASVIYSASSVRSSRKDSIRKPLSDFGDCFPVENNVALQRWMASEAILEIGESESEQDYDPFRESAGKEEVSGNLDLSKHDSVFQNPNANTAVDVQGSETDANYETEAKKTGPANELQTTRQRPALVESDDESDAPSVSESLDSVPAPLVIASGDEYRGSGDSILQAASEINNETGRSHEAHPKIAELPGFGNRSDGHEPPSVATVL</sequence>
<feature type="compositionally biased region" description="Polar residues" evidence="1">
    <location>
        <begin position="351"/>
        <end position="371"/>
    </location>
</feature>
<feature type="compositionally biased region" description="Basic and acidic residues" evidence="1">
    <location>
        <begin position="328"/>
        <end position="350"/>
    </location>
</feature>
<dbReference type="HOGENOM" id="CLU_575060_0_0_1"/>
<evidence type="ECO:0000313" key="3">
    <source>
        <dbReference type="Proteomes" id="UP000016932"/>
    </source>
</evidence>
<keyword evidence="3" id="KW-1185">Reference proteome</keyword>
<proteinExistence type="predicted"/>
<dbReference type="GeneID" id="19332658"/>